<dbReference type="NCBIfam" id="TIGR00628">
    <property type="entry name" value="ung"/>
    <property type="match status" value="1"/>
</dbReference>
<dbReference type="Gene3D" id="3.40.470.10">
    <property type="entry name" value="Uracil-DNA glycosylase-like domain"/>
    <property type="match status" value="1"/>
</dbReference>
<dbReference type="SUPFAM" id="SSF52141">
    <property type="entry name" value="Uracil-DNA glycosylase-like"/>
    <property type="match status" value="1"/>
</dbReference>
<evidence type="ECO:0000256" key="6">
    <source>
        <dbReference type="ARBA" id="ARBA00022763"/>
    </source>
</evidence>
<evidence type="ECO:0000256" key="11">
    <source>
        <dbReference type="RuleBase" id="RU003780"/>
    </source>
</evidence>
<proteinExistence type="inferred from homology"/>
<protein>
    <recommendedName>
        <fullName evidence="5 9">Uracil-DNA glycosylase</fullName>
        <shortName evidence="9">UDG</shortName>
        <ecNumber evidence="4 9">3.2.2.27</ecNumber>
    </recommendedName>
</protein>
<dbReference type="AlphaFoldDB" id="A0A7W7KBZ3"/>
<dbReference type="GO" id="GO:0004844">
    <property type="term" value="F:uracil DNA N-glycosylase activity"/>
    <property type="evidence" value="ECO:0007669"/>
    <property type="project" value="UniProtKB-UniRule"/>
</dbReference>
<comment type="subcellular location">
    <subcellularLocation>
        <location evidence="9">Cytoplasm</location>
    </subcellularLocation>
</comment>
<dbReference type="PANTHER" id="PTHR11264">
    <property type="entry name" value="URACIL-DNA GLYCOSYLASE"/>
    <property type="match status" value="1"/>
</dbReference>
<keyword evidence="6 9" id="KW-0227">DNA damage</keyword>
<dbReference type="PANTHER" id="PTHR11264:SF0">
    <property type="entry name" value="URACIL-DNA GLYCOSYLASE"/>
    <property type="match status" value="1"/>
</dbReference>
<dbReference type="GO" id="GO:0005737">
    <property type="term" value="C:cytoplasm"/>
    <property type="evidence" value="ECO:0007669"/>
    <property type="project" value="UniProtKB-SubCell"/>
</dbReference>
<comment type="caution">
    <text evidence="13">The sequence shown here is derived from an EMBL/GenBank/DDBJ whole genome shotgun (WGS) entry which is preliminary data.</text>
</comment>
<dbReference type="NCBIfam" id="NF003591">
    <property type="entry name" value="PRK05254.1-4"/>
    <property type="match status" value="1"/>
</dbReference>
<feature type="active site" description="Proton acceptor" evidence="9 10">
    <location>
        <position position="71"/>
    </location>
</feature>
<comment type="catalytic activity">
    <reaction evidence="1 9 11">
        <text>Hydrolyzes single-stranded DNA or mismatched double-stranded DNA and polynucleotides, releasing free uracil.</text>
        <dbReference type="EC" id="3.2.2.27"/>
    </reaction>
</comment>
<dbReference type="HAMAP" id="MF_00148">
    <property type="entry name" value="UDG"/>
    <property type="match status" value="1"/>
</dbReference>
<dbReference type="Proteomes" id="UP000555448">
    <property type="component" value="Unassembled WGS sequence"/>
</dbReference>
<evidence type="ECO:0000313" key="14">
    <source>
        <dbReference type="Proteomes" id="UP000555448"/>
    </source>
</evidence>
<keyword evidence="7 9" id="KW-0378">Hydrolase</keyword>
<dbReference type="SMART" id="SM00986">
    <property type="entry name" value="UDG"/>
    <property type="match status" value="1"/>
</dbReference>
<dbReference type="InterPro" id="IPR002043">
    <property type="entry name" value="UDG_fam1"/>
</dbReference>
<evidence type="ECO:0000256" key="9">
    <source>
        <dbReference type="HAMAP-Rule" id="MF_00148"/>
    </source>
</evidence>
<comment type="function">
    <text evidence="2 9 11">Excises uracil residues from the DNA which can arise as a result of misincorporation of dUMP residues by DNA polymerase or due to deamination of cytosine.</text>
</comment>
<keyword evidence="8 9" id="KW-0234">DNA repair</keyword>
<gene>
    <name evidence="9" type="primary">ung</name>
    <name evidence="13" type="ORF">HNO88_003350</name>
</gene>
<comment type="similarity">
    <text evidence="3 9 11">Belongs to the uracil-DNA glycosylase (UDG) superfamily. UNG family.</text>
</comment>
<dbReference type="EC" id="3.2.2.27" evidence="4 9"/>
<dbReference type="EMBL" id="JACHLR010000016">
    <property type="protein sequence ID" value="MBB4860012.1"/>
    <property type="molecule type" value="Genomic_DNA"/>
</dbReference>
<dbReference type="GO" id="GO:0097510">
    <property type="term" value="P:base-excision repair, AP site formation via deaminated base removal"/>
    <property type="evidence" value="ECO:0007669"/>
    <property type="project" value="TreeGrafter"/>
</dbReference>
<dbReference type="RefSeq" id="WP_184247984.1">
    <property type="nucleotide sequence ID" value="NZ_JACHLR010000016.1"/>
</dbReference>
<evidence type="ECO:0000256" key="3">
    <source>
        <dbReference type="ARBA" id="ARBA00008184"/>
    </source>
</evidence>
<dbReference type="InterPro" id="IPR036895">
    <property type="entry name" value="Uracil-DNA_glycosylase-like_sf"/>
</dbReference>
<keyword evidence="9" id="KW-0963">Cytoplasm</keyword>
<dbReference type="InterPro" id="IPR018085">
    <property type="entry name" value="Ura-DNA_Glyclase_AS"/>
</dbReference>
<keyword evidence="14" id="KW-1185">Reference proteome</keyword>
<dbReference type="CDD" id="cd10027">
    <property type="entry name" value="UDG-F1-like"/>
    <property type="match status" value="1"/>
</dbReference>
<evidence type="ECO:0000256" key="2">
    <source>
        <dbReference type="ARBA" id="ARBA00002631"/>
    </source>
</evidence>
<feature type="domain" description="Uracil-DNA glycosylase-like" evidence="12">
    <location>
        <begin position="56"/>
        <end position="219"/>
    </location>
</feature>
<organism evidence="13 14">
    <name type="scientific">Novosphingobium chloroacetimidivorans</name>
    <dbReference type="NCBI Taxonomy" id="1428314"/>
    <lineage>
        <taxon>Bacteria</taxon>
        <taxon>Pseudomonadati</taxon>
        <taxon>Pseudomonadota</taxon>
        <taxon>Alphaproteobacteria</taxon>
        <taxon>Sphingomonadales</taxon>
        <taxon>Sphingomonadaceae</taxon>
        <taxon>Novosphingobium</taxon>
    </lineage>
</organism>
<evidence type="ECO:0000256" key="10">
    <source>
        <dbReference type="PROSITE-ProRule" id="PRU10072"/>
    </source>
</evidence>
<evidence type="ECO:0000256" key="7">
    <source>
        <dbReference type="ARBA" id="ARBA00022801"/>
    </source>
</evidence>
<sequence>MSTLDPAGLLPPSWQAALQPVLERPETQALLGFLDAEEAAGKRIYPPRESRLRAFTLTPLDAVKVLILGQDPYHGAGQAHGLAFSVPDGVKVPPSLRNINKEIAADIGGAVPVGGNLERWARQGVLLLNTSLSVEEGKAGSHANRGWEAVTDAAVAAVAARSEPCVFLLWGNHAQRKAQRVPGLMDGRHLVLMAPHPSPLSAMTGFFGCRHFSRANAFLGANGREPINWT</sequence>
<dbReference type="SMART" id="SM00987">
    <property type="entry name" value="UreE_C"/>
    <property type="match status" value="1"/>
</dbReference>
<evidence type="ECO:0000256" key="5">
    <source>
        <dbReference type="ARBA" id="ARBA00018429"/>
    </source>
</evidence>
<dbReference type="InterPro" id="IPR005122">
    <property type="entry name" value="Uracil-DNA_glycosylase-like"/>
</dbReference>
<evidence type="ECO:0000256" key="4">
    <source>
        <dbReference type="ARBA" id="ARBA00012030"/>
    </source>
</evidence>
<dbReference type="NCBIfam" id="NF003592">
    <property type="entry name" value="PRK05254.1-5"/>
    <property type="match status" value="1"/>
</dbReference>
<dbReference type="NCBIfam" id="NF003588">
    <property type="entry name" value="PRK05254.1-1"/>
    <property type="match status" value="1"/>
</dbReference>
<keyword evidence="13" id="KW-0326">Glycosidase</keyword>
<reference evidence="13 14" key="1">
    <citation type="submission" date="2020-08" db="EMBL/GenBank/DDBJ databases">
        <title>Functional genomics of gut bacteria from endangered species of beetles.</title>
        <authorList>
            <person name="Carlos-Shanley C."/>
        </authorList>
    </citation>
    <scope>NUCLEOTIDE SEQUENCE [LARGE SCALE GENOMIC DNA]</scope>
    <source>
        <strain evidence="13 14">S00245</strain>
    </source>
</reference>
<dbReference type="NCBIfam" id="NF003589">
    <property type="entry name" value="PRK05254.1-2"/>
    <property type="match status" value="1"/>
</dbReference>
<name>A0A7W7KBZ3_9SPHN</name>
<dbReference type="PROSITE" id="PS00130">
    <property type="entry name" value="U_DNA_GLYCOSYLASE"/>
    <property type="match status" value="1"/>
</dbReference>
<evidence type="ECO:0000313" key="13">
    <source>
        <dbReference type="EMBL" id="MBB4860012.1"/>
    </source>
</evidence>
<evidence type="ECO:0000256" key="8">
    <source>
        <dbReference type="ARBA" id="ARBA00023204"/>
    </source>
</evidence>
<evidence type="ECO:0000259" key="12">
    <source>
        <dbReference type="SMART" id="SM00986"/>
    </source>
</evidence>
<dbReference type="Pfam" id="PF03167">
    <property type="entry name" value="UDG"/>
    <property type="match status" value="1"/>
</dbReference>
<evidence type="ECO:0000256" key="1">
    <source>
        <dbReference type="ARBA" id="ARBA00001400"/>
    </source>
</evidence>
<accession>A0A7W7KBZ3</accession>